<protein>
    <submittedName>
        <fullName evidence="1">Uncharacterized protein</fullName>
    </submittedName>
</protein>
<dbReference type="AlphaFoldDB" id="A0A552I4M6"/>
<organism evidence="1 2">
    <name type="scientific">Microcystis viridis Mv_BB_P_19951000_S68D</name>
    <dbReference type="NCBI Taxonomy" id="2486270"/>
    <lineage>
        <taxon>Bacteria</taxon>
        <taxon>Bacillati</taxon>
        <taxon>Cyanobacteriota</taxon>
        <taxon>Cyanophyceae</taxon>
        <taxon>Oscillatoriophycideae</taxon>
        <taxon>Chroococcales</taxon>
        <taxon>Microcystaceae</taxon>
        <taxon>Microcystis</taxon>
    </lineage>
</organism>
<evidence type="ECO:0000313" key="2">
    <source>
        <dbReference type="Proteomes" id="UP000320674"/>
    </source>
</evidence>
<name>A0A552I4M6_MICVR</name>
<proteinExistence type="predicted"/>
<accession>A0A552I4M6</accession>
<reference evidence="1 2" key="1">
    <citation type="submission" date="2019-01" db="EMBL/GenBank/DDBJ databases">
        <title>Coherence of Microcystis species and biogeography revealed through population genomics.</title>
        <authorList>
            <person name="Perez-Carrascal O.M."/>
            <person name="Terrat Y."/>
            <person name="Giani A."/>
            <person name="Fortin N."/>
            <person name="Tromas N."/>
            <person name="Shapiro B.J."/>
        </authorList>
    </citation>
    <scope>NUCLEOTIDE SEQUENCE [LARGE SCALE GENOMIC DNA]</scope>
    <source>
        <strain evidence="1">Mv_BB_P_19951000_S68D</strain>
    </source>
</reference>
<evidence type="ECO:0000313" key="1">
    <source>
        <dbReference type="EMBL" id="TRU78377.1"/>
    </source>
</evidence>
<dbReference type="Proteomes" id="UP000320674">
    <property type="component" value="Unassembled WGS sequence"/>
</dbReference>
<comment type="caution">
    <text evidence="1">The sequence shown here is derived from an EMBL/GenBank/DDBJ whole genome shotgun (WGS) entry which is preliminary data.</text>
</comment>
<sequence length="95" mass="11090">MSEVTLKLLYGFSGYFFLSYLDSKTLYIWAHGSPLYIKYMSSLAICQGFSEKKSGRFYNHRNNNSERGAVFQAIFFSLILTQKPYIYGRTDPHYT</sequence>
<dbReference type="EMBL" id="SFAZ01000064">
    <property type="protein sequence ID" value="TRU78377.1"/>
    <property type="molecule type" value="Genomic_DNA"/>
</dbReference>
<gene>
    <name evidence="1" type="ORF">EWV77_04425</name>
</gene>